<keyword evidence="2" id="KW-1185">Reference proteome</keyword>
<proteinExistence type="predicted"/>
<evidence type="ECO:0000313" key="3">
    <source>
        <dbReference type="RefSeq" id="XP_030376448.1"/>
    </source>
</evidence>
<reference evidence="3" key="1">
    <citation type="submission" date="2025-08" db="UniProtKB">
        <authorList>
            <consortium name="RefSeq"/>
        </authorList>
    </citation>
    <scope>IDENTIFICATION</scope>
    <source>
        <strain evidence="3">11010-0011.00</strain>
        <tissue evidence="3">Whole body</tissue>
    </source>
</reference>
<keyword evidence="1" id="KW-0175">Coiled coil</keyword>
<gene>
    <name evidence="3" type="primary">LOC115625524</name>
</gene>
<dbReference type="Proteomes" id="UP000504634">
    <property type="component" value="Unplaced"/>
</dbReference>
<evidence type="ECO:0000313" key="2">
    <source>
        <dbReference type="Proteomes" id="UP000504634"/>
    </source>
</evidence>
<protein>
    <submittedName>
        <fullName evidence="3">Uncharacterized protein LOC115625524</fullName>
    </submittedName>
</protein>
<feature type="coiled-coil region" evidence="1">
    <location>
        <begin position="125"/>
        <end position="194"/>
    </location>
</feature>
<dbReference type="OrthoDB" id="7862278at2759"/>
<sequence length="219" mass="25253">MSKFCKSAISEPTSTFLYVDLMASMLLRDTQELEADFHNKMEFVREQEQNCLQNEQNLIIIDKFVNLLKTCLMNMELEMHRNECAILDAERSLRCMDECFEKFGEEGISLKRSSYMEILKLLVSADSSTELCNNLKNDIDVYKEEVATRVIPHNLISSIIAYHNKALEGMERQVNELELKVNELADCYEDAAQDVDLPNLGDRMLGEKAEDIKDVFEES</sequence>
<evidence type="ECO:0000256" key="1">
    <source>
        <dbReference type="SAM" id="Coils"/>
    </source>
</evidence>
<dbReference type="AlphaFoldDB" id="A0A6J2TMS2"/>
<dbReference type="RefSeq" id="XP_030376448.1">
    <property type="nucleotide sequence ID" value="XM_030520588.1"/>
</dbReference>
<organism evidence="2 3">
    <name type="scientific">Drosophila lebanonensis</name>
    <name type="common">Fruit fly</name>
    <name type="synonym">Scaptodrosophila lebanonensis</name>
    <dbReference type="NCBI Taxonomy" id="7225"/>
    <lineage>
        <taxon>Eukaryota</taxon>
        <taxon>Metazoa</taxon>
        <taxon>Ecdysozoa</taxon>
        <taxon>Arthropoda</taxon>
        <taxon>Hexapoda</taxon>
        <taxon>Insecta</taxon>
        <taxon>Pterygota</taxon>
        <taxon>Neoptera</taxon>
        <taxon>Endopterygota</taxon>
        <taxon>Diptera</taxon>
        <taxon>Brachycera</taxon>
        <taxon>Muscomorpha</taxon>
        <taxon>Ephydroidea</taxon>
        <taxon>Drosophilidae</taxon>
        <taxon>Scaptodrosophila</taxon>
    </lineage>
</organism>
<dbReference type="GeneID" id="115625524"/>
<accession>A0A6J2TMS2</accession>
<name>A0A6J2TMS2_DROLE</name>